<reference evidence="3" key="1">
    <citation type="submission" date="2020-11" db="EMBL/GenBank/DDBJ databases">
        <title>Bacterial whole genome sequence for Panacibacter sp. DH6.</title>
        <authorList>
            <person name="Le V."/>
            <person name="Ko S."/>
            <person name="Ahn C.-Y."/>
            <person name="Oh H.-M."/>
        </authorList>
    </citation>
    <scope>NUCLEOTIDE SEQUENCE</scope>
    <source>
        <strain evidence="3">DH6</strain>
    </source>
</reference>
<dbReference type="RefSeq" id="WP_196989608.1">
    <property type="nucleotide sequence ID" value="NZ_JADWYR010000001.1"/>
</dbReference>
<evidence type="ECO:0000313" key="3">
    <source>
        <dbReference type="EMBL" id="MBG9375563.1"/>
    </source>
</evidence>
<dbReference type="Proteomes" id="UP000628448">
    <property type="component" value="Unassembled WGS sequence"/>
</dbReference>
<dbReference type="EMBL" id="JADWYR010000001">
    <property type="protein sequence ID" value="MBG9375563.1"/>
    <property type="molecule type" value="Genomic_DNA"/>
</dbReference>
<dbReference type="InterPro" id="IPR001789">
    <property type="entry name" value="Sig_transdc_resp-reg_receiver"/>
</dbReference>
<proteinExistence type="predicted"/>
<dbReference type="PANTHER" id="PTHR44520">
    <property type="entry name" value="RESPONSE REGULATOR RCP1-RELATED"/>
    <property type="match status" value="1"/>
</dbReference>
<evidence type="ECO:0000259" key="2">
    <source>
        <dbReference type="PROSITE" id="PS50110"/>
    </source>
</evidence>
<evidence type="ECO:0000313" key="4">
    <source>
        <dbReference type="Proteomes" id="UP000628448"/>
    </source>
</evidence>
<dbReference type="SUPFAM" id="SSF52172">
    <property type="entry name" value="CheY-like"/>
    <property type="match status" value="1"/>
</dbReference>
<gene>
    <name evidence="3" type="ORF">I5907_04915</name>
</gene>
<keyword evidence="4" id="KW-1185">Reference proteome</keyword>
<dbReference type="InterPro" id="IPR011006">
    <property type="entry name" value="CheY-like_superfamily"/>
</dbReference>
<dbReference type="InterPro" id="IPR052893">
    <property type="entry name" value="TCS_response_regulator"/>
</dbReference>
<dbReference type="SMART" id="SM00448">
    <property type="entry name" value="REC"/>
    <property type="match status" value="1"/>
</dbReference>
<comment type="caution">
    <text evidence="3">The sequence shown here is derived from an EMBL/GenBank/DDBJ whole genome shotgun (WGS) entry which is preliminary data.</text>
</comment>
<evidence type="ECO:0000256" key="1">
    <source>
        <dbReference type="PROSITE-ProRule" id="PRU00169"/>
    </source>
</evidence>
<dbReference type="PROSITE" id="PS50110">
    <property type="entry name" value="RESPONSE_REGULATORY"/>
    <property type="match status" value="1"/>
</dbReference>
<dbReference type="Gene3D" id="3.40.50.2300">
    <property type="match status" value="1"/>
</dbReference>
<feature type="modified residue" description="4-aspartylphosphate" evidence="1">
    <location>
        <position position="66"/>
    </location>
</feature>
<organism evidence="3 4">
    <name type="scientific">Panacibacter microcysteis</name>
    <dbReference type="NCBI Taxonomy" id="2793269"/>
    <lineage>
        <taxon>Bacteria</taxon>
        <taxon>Pseudomonadati</taxon>
        <taxon>Bacteroidota</taxon>
        <taxon>Chitinophagia</taxon>
        <taxon>Chitinophagales</taxon>
        <taxon>Chitinophagaceae</taxon>
        <taxon>Panacibacter</taxon>
    </lineage>
</organism>
<feature type="domain" description="Response regulatory" evidence="2">
    <location>
        <begin position="10"/>
        <end position="136"/>
    </location>
</feature>
<keyword evidence="1" id="KW-0597">Phosphoprotein</keyword>
<sequence length="142" mass="16509">MTTTGNRQIKSCLIDDDFIHLFGMKRMIQRYETSVGIIEFTNGLDAINFFRSPHDTAEIPEIVFLDINMPLMNGWEFMDEFVKIRHNIQKKIDIYILSSSTDSMDIQKAKSNPEITDYIVKPLTPDLLKKIFLPEVAKEEIH</sequence>
<dbReference type="PANTHER" id="PTHR44520:SF2">
    <property type="entry name" value="RESPONSE REGULATOR RCP1"/>
    <property type="match status" value="1"/>
</dbReference>
<name>A0A931E5U1_9BACT</name>
<accession>A0A931E5U1</accession>
<dbReference type="AlphaFoldDB" id="A0A931E5U1"/>
<protein>
    <submittedName>
        <fullName evidence="3">Response regulator</fullName>
    </submittedName>
</protein>
<dbReference type="GO" id="GO:0000160">
    <property type="term" value="P:phosphorelay signal transduction system"/>
    <property type="evidence" value="ECO:0007669"/>
    <property type="project" value="InterPro"/>
</dbReference>
<dbReference type="Pfam" id="PF00072">
    <property type="entry name" value="Response_reg"/>
    <property type="match status" value="1"/>
</dbReference>